<dbReference type="RefSeq" id="WP_258790051.1">
    <property type="nucleotide sequence ID" value="NZ_JANUGQ010000026.1"/>
</dbReference>
<dbReference type="Proteomes" id="UP001431313">
    <property type="component" value="Unassembled WGS sequence"/>
</dbReference>
<dbReference type="EMBL" id="JANUGQ010000026">
    <property type="protein sequence ID" value="MCS0638745.1"/>
    <property type="molecule type" value="Genomic_DNA"/>
</dbReference>
<dbReference type="PANTHER" id="PTHR44757:SF2">
    <property type="entry name" value="BIOFILM ARCHITECTURE MAINTENANCE PROTEIN MBAA"/>
    <property type="match status" value="1"/>
</dbReference>
<reference evidence="2" key="1">
    <citation type="submission" date="2022-08" db="EMBL/GenBank/DDBJ databases">
        <authorList>
            <person name="Somphong A."/>
            <person name="Phongsopitanun W."/>
        </authorList>
    </citation>
    <scope>NUCLEOTIDE SEQUENCE</scope>
    <source>
        <strain evidence="2">LP05-1</strain>
    </source>
</reference>
<keyword evidence="3" id="KW-1185">Reference proteome</keyword>
<dbReference type="Pfam" id="PF00990">
    <property type="entry name" value="GGDEF"/>
    <property type="match status" value="1"/>
</dbReference>
<evidence type="ECO:0000313" key="3">
    <source>
        <dbReference type="Proteomes" id="UP001431313"/>
    </source>
</evidence>
<dbReference type="SUPFAM" id="SSF55073">
    <property type="entry name" value="Nucleotide cyclase"/>
    <property type="match status" value="1"/>
</dbReference>
<sequence>MDLPAITAALPALGWAVHSSVLGRRLARARRDPLTGLHTRAGWTTRAERILATCPTALVVLVDLDKFKTINDTWGHATGDAVLAATAARLSAWCGRAGIPARLGGDEFAVVTTRALDVSALTTMLQQPVPVAGTLVPVGASVGFCHRARLPLPSLTDALSAADTAMYRAKGHGRRNHHPAERNR</sequence>
<feature type="domain" description="GGDEF" evidence="1">
    <location>
        <begin position="55"/>
        <end position="182"/>
    </location>
</feature>
<accession>A0ABT2CN66</accession>
<dbReference type="PANTHER" id="PTHR44757">
    <property type="entry name" value="DIGUANYLATE CYCLASE DGCP"/>
    <property type="match status" value="1"/>
</dbReference>
<dbReference type="PROSITE" id="PS50887">
    <property type="entry name" value="GGDEF"/>
    <property type="match status" value="1"/>
</dbReference>
<evidence type="ECO:0000313" key="2">
    <source>
        <dbReference type="EMBL" id="MCS0638745.1"/>
    </source>
</evidence>
<protein>
    <submittedName>
        <fullName evidence="2">GGDEF domain-containing protein</fullName>
    </submittedName>
</protein>
<comment type="caution">
    <text evidence="2">The sequence shown here is derived from an EMBL/GenBank/DDBJ whole genome shotgun (WGS) entry which is preliminary data.</text>
</comment>
<evidence type="ECO:0000259" key="1">
    <source>
        <dbReference type="PROSITE" id="PS50887"/>
    </source>
</evidence>
<dbReference type="SMART" id="SM00267">
    <property type="entry name" value="GGDEF"/>
    <property type="match status" value="1"/>
</dbReference>
<organism evidence="2 3">
    <name type="scientific">Streptomyces pyxinae</name>
    <dbReference type="NCBI Taxonomy" id="2970734"/>
    <lineage>
        <taxon>Bacteria</taxon>
        <taxon>Bacillati</taxon>
        <taxon>Actinomycetota</taxon>
        <taxon>Actinomycetes</taxon>
        <taxon>Kitasatosporales</taxon>
        <taxon>Streptomycetaceae</taxon>
        <taxon>Streptomyces</taxon>
    </lineage>
</organism>
<dbReference type="CDD" id="cd01949">
    <property type="entry name" value="GGDEF"/>
    <property type="match status" value="1"/>
</dbReference>
<proteinExistence type="predicted"/>
<dbReference type="NCBIfam" id="TIGR00254">
    <property type="entry name" value="GGDEF"/>
    <property type="match status" value="1"/>
</dbReference>
<dbReference type="InterPro" id="IPR052155">
    <property type="entry name" value="Biofilm_reg_signaling"/>
</dbReference>
<name>A0ABT2CN66_9ACTN</name>
<dbReference type="InterPro" id="IPR043128">
    <property type="entry name" value="Rev_trsase/Diguanyl_cyclase"/>
</dbReference>
<dbReference type="Gene3D" id="3.30.70.270">
    <property type="match status" value="1"/>
</dbReference>
<dbReference type="InterPro" id="IPR029787">
    <property type="entry name" value="Nucleotide_cyclase"/>
</dbReference>
<dbReference type="InterPro" id="IPR000160">
    <property type="entry name" value="GGDEF_dom"/>
</dbReference>
<gene>
    <name evidence="2" type="ORF">NX801_24430</name>
</gene>